<comment type="caution">
    <text evidence="1">The sequence shown here is derived from an EMBL/GenBank/DDBJ whole genome shotgun (WGS) entry which is preliminary data.</text>
</comment>
<evidence type="ECO:0008006" key="3">
    <source>
        <dbReference type="Google" id="ProtNLM"/>
    </source>
</evidence>
<accession>A0A5C4L9H2</accession>
<evidence type="ECO:0000313" key="1">
    <source>
        <dbReference type="EMBL" id="TNC07472.1"/>
    </source>
</evidence>
<dbReference type="Proteomes" id="UP000305267">
    <property type="component" value="Unassembled WGS sequence"/>
</dbReference>
<protein>
    <recommendedName>
        <fullName evidence="3">Transposase</fullName>
    </recommendedName>
</protein>
<evidence type="ECO:0000313" key="2">
    <source>
        <dbReference type="Proteomes" id="UP000305267"/>
    </source>
</evidence>
<gene>
    <name evidence="1" type="ORF">FF100_32100</name>
</gene>
<reference evidence="1 2" key="1">
    <citation type="submission" date="2019-06" db="EMBL/GenBank/DDBJ databases">
        <title>Genome of Methylobacterium sp. 17Sr1-39.</title>
        <authorList>
            <person name="Seo T."/>
        </authorList>
    </citation>
    <scope>NUCLEOTIDE SEQUENCE [LARGE SCALE GENOMIC DNA]</scope>
    <source>
        <strain evidence="1 2">17Sr1-39</strain>
    </source>
</reference>
<sequence length="84" mass="9525">MARCVTPFVEGCSYRRAFERIGSTAQGKPERASALMRRTPWHRRVDATARGYKSLFHKVRARRLTRIMAAARTKKASAEETVAS</sequence>
<keyword evidence="2" id="KW-1185">Reference proteome</keyword>
<proteinExistence type="predicted"/>
<name>A0A5C4L9H2_9HYPH</name>
<organism evidence="1 2">
    <name type="scientific">Methylobacterium terricola</name>
    <dbReference type="NCBI Taxonomy" id="2583531"/>
    <lineage>
        <taxon>Bacteria</taxon>
        <taxon>Pseudomonadati</taxon>
        <taxon>Pseudomonadota</taxon>
        <taxon>Alphaproteobacteria</taxon>
        <taxon>Hyphomicrobiales</taxon>
        <taxon>Methylobacteriaceae</taxon>
        <taxon>Methylobacterium</taxon>
    </lineage>
</organism>
<dbReference type="RefSeq" id="WP_139040097.1">
    <property type="nucleotide sequence ID" value="NZ_VDDA01000034.1"/>
</dbReference>
<dbReference type="EMBL" id="VDDA01000034">
    <property type="protein sequence ID" value="TNC07472.1"/>
    <property type="molecule type" value="Genomic_DNA"/>
</dbReference>
<dbReference type="AlphaFoldDB" id="A0A5C4L9H2"/>